<reference evidence="2 3" key="1">
    <citation type="submission" date="2020-10" db="EMBL/GenBank/DDBJ databases">
        <title>Connecting structure to function with the recovery of over 1000 high-quality activated sludge metagenome-assembled genomes encoding full-length rRNA genes using long-read sequencing.</title>
        <authorList>
            <person name="Singleton C.M."/>
            <person name="Petriglieri F."/>
            <person name="Kristensen J.M."/>
            <person name="Kirkegaard R.H."/>
            <person name="Michaelsen T.Y."/>
            <person name="Andersen M.H."/>
            <person name="Karst S.M."/>
            <person name="Dueholm M.S."/>
            <person name="Nielsen P.H."/>
            <person name="Albertsen M."/>
        </authorList>
    </citation>
    <scope>NUCLEOTIDE SEQUENCE [LARGE SCALE GENOMIC DNA]</scope>
    <source>
        <strain evidence="2">Lyne_18-Q3-R50-59_MAXAC.006</strain>
    </source>
</reference>
<accession>A0A936NE99</accession>
<gene>
    <name evidence="2" type="ORF">IPN02_16455</name>
</gene>
<evidence type="ECO:0000313" key="2">
    <source>
        <dbReference type="EMBL" id="MBK9298390.1"/>
    </source>
</evidence>
<keyword evidence="1" id="KW-0812">Transmembrane</keyword>
<organism evidence="2 3">
    <name type="scientific">Candidatus Neomicrothrix subdominans</name>
    <dbReference type="NCBI Taxonomy" id="2954438"/>
    <lineage>
        <taxon>Bacteria</taxon>
        <taxon>Bacillati</taxon>
        <taxon>Actinomycetota</taxon>
        <taxon>Acidimicrobiia</taxon>
        <taxon>Acidimicrobiales</taxon>
        <taxon>Microthrixaceae</taxon>
        <taxon>Candidatus Neomicrothrix</taxon>
    </lineage>
</organism>
<name>A0A936NE99_9ACTN</name>
<dbReference type="EMBL" id="JADJZA010000009">
    <property type="protein sequence ID" value="MBK9298390.1"/>
    <property type="molecule type" value="Genomic_DNA"/>
</dbReference>
<comment type="caution">
    <text evidence="2">The sequence shown here is derived from an EMBL/GenBank/DDBJ whole genome shotgun (WGS) entry which is preliminary data.</text>
</comment>
<proteinExistence type="predicted"/>
<sequence length="113" mass="12298">MRSPSCGAYALSWIVEDGNVQGLLTDTGALGLIIFVVVMWVTQPFGAGSFVYMAPAGMVRLFPLAIALVVDRQHGGSSYLACAFARWVARDWVKARILPRGCTSSTRYWLRAG</sequence>
<dbReference type="AlphaFoldDB" id="A0A936NE99"/>
<evidence type="ECO:0000256" key="1">
    <source>
        <dbReference type="SAM" id="Phobius"/>
    </source>
</evidence>
<feature type="transmembrane region" description="Helical" evidence="1">
    <location>
        <begin position="23"/>
        <end position="43"/>
    </location>
</feature>
<protein>
    <submittedName>
        <fullName evidence="2">Uncharacterized protein</fullName>
    </submittedName>
</protein>
<evidence type="ECO:0000313" key="3">
    <source>
        <dbReference type="Proteomes" id="UP000727993"/>
    </source>
</evidence>
<dbReference type="Proteomes" id="UP000727993">
    <property type="component" value="Unassembled WGS sequence"/>
</dbReference>
<keyword evidence="1" id="KW-1133">Transmembrane helix</keyword>
<keyword evidence="1" id="KW-0472">Membrane</keyword>